<dbReference type="EMBL" id="SPHZ02000007">
    <property type="protein sequence ID" value="KAF0905035.1"/>
    <property type="molecule type" value="Genomic_DNA"/>
</dbReference>
<accession>A0A6G1CWR3</accession>
<organism evidence="1 2">
    <name type="scientific">Oryza meyeriana var. granulata</name>
    <dbReference type="NCBI Taxonomy" id="110450"/>
    <lineage>
        <taxon>Eukaryota</taxon>
        <taxon>Viridiplantae</taxon>
        <taxon>Streptophyta</taxon>
        <taxon>Embryophyta</taxon>
        <taxon>Tracheophyta</taxon>
        <taxon>Spermatophyta</taxon>
        <taxon>Magnoliopsida</taxon>
        <taxon>Liliopsida</taxon>
        <taxon>Poales</taxon>
        <taxon>Poaceae</taxon>
        <taxon>BOP clade</taxon>
        <taxon>Oryzoideae</taxon>
        <taxon>Oryzeae</taxon>
        <taxon>Oryzinae</taxon>
        <taxon>Oryza</taxon>
        <taxon>Oryza meyeriana</taxon>
    </lineage>
</organism>
<evidence type="ECO:0000313" key="1">
    <source>
        <dbReference type="EMBL" id="KAF0905035.1"/>
    </source>
</evidence>
<keyword evidence="2" id="KW-1185">Reference proteome</keyword>
<comment type="caution">
    <text evidence="1">The sequence shown here is derived from an EMBL/GenBank/DDBJ whole genome shotgun (WGS) entry which is preliminary data.</text>
</comment>
<protein>
    <submittedName>
        <fullName evidence="1">Uncharacterized protein</fullName>
    </submittedName>
</protein>
<sequence>MSVFSSRSGVNLPLQRPHYQLPTMGAHVWSQRVSRSRLARGRREFVDHASAAPTRSRAASCWGPYAYFHMLEELQVTNSHNAQNQQSPGRRLRRLVGGAAVNTPRCGGDGVVFPWDVVVGLATCLVGVGVR</sequence>
<name>A0A6G1CWR3_9ORYZ</name>
<gene>
    <name evidence="1" type="ORF">E2562_000845</name>
</gene>
<reference evidence="1 2" key="1">
    <citation type="submission" date="2019-11" db="EMBL/GenBank/DDBJ databases">
        <title>Whole genome sequence of Oryza granulata.</title>
        <authorList>
            <person name="Li W."/>
        </authorList>
    </citation>
    <scope>NUCLEOTIDE SEQUENCE [LARGE SCALE GENOMIC DNA]</scope>
    <source>
        <strain evidence="2">cv. Menghai</strain>
        <tissue evidence="1">Leaf</tissue>
    </source>
</reference>
<proteinExistence type="predicted"/>
<dbReference type="AlphaFoldDB" id="A0A6G1CWR3"/>
<evidence type="ECO:0000313" key="2">
    <source>
        <dbReference type="Proteomes" id="UP000479710"/>
    </source>
</evidence>
<dbReference type="Proteomes" id="UP000479710">
    <property type="component" value="Unassembled WGS sequence"/>
</dbReference>